<keyword evidence="6 9" id="KW-1133">Transmembrane helix</keyword>
<dbReference type="RefSeq" id="WP_106771360.1">
    <property type="nucleotide sequence ID" value="NZ_PXYK01000005.1"/>
</dbReference>
<dbReference type="PANTHER" id="PTHR35011:SF10">
    <property type="entry name" value="TRAP TRANSPORTER SMALL PERMEASE PROTEIN"/>
    <property type="match status" value="1"/>
</dbReference>
<evidence type="ECO:0000313" key="12">
    <source>
        <dbReference type="Proteomes" id="UP000241229"/>
    </source>
</evidence>
<name>A0A2P7SLH6_9HYPH</name>
<dbReference type="GO" id="GO:0005886">
    <property type="term" value="C:plasma membrane"/>
    <property type="evidence" value="ECO:0007669"/>
    <property type="project" value="UniProtKB-SubCell"/>
</dbReference>
<gene>
    <name evidence="11" type="ORF">C7I84_06570</name>
</gene>
<keyword evidence="2 9" id="KW-0813">Transport</keyword>
<dbReference type="OrthoDB" id="4964541at2"/>
<comment type="subunit">
    <text evidence="9">The complex comprises the extracytoplasmic solute receptor protein and the two transmembrane proteins.</text>
</comment>
<organism evidence="11 12">
    <name type="scientific">Kumtagia ephedrae</name>
    <dbReference type="NCBI Taxonomy" id="2116701"/>
    <lineage>
        <taxon>Bacteria</taxon>
        <taxon>Pseudomonadati</taxon>
        <taxon>Pseudomonadota</taxon>
        <taxon>Alphaproteobacteria</taxon>
        <taxon>Hyphomicrobiales</taxon>
        <taxon>Phyllobacteriaceae</taxon>
        <taxon>Kumtagia</taxon>
    </lineage>
</organism>
<proteinExistence type="inferred from homology"/>
<evidence type="ECO:0000313" key="11">
    <source>
        <dbReference type="EMBL" id="PSJ63297.1"/>
    </source>
</evidence>
<keyword evidence="12" id="KW-1185">Reference proteome</keyword>
<comment type="subcellular location">
    <subcellularLocation>
        <location evidence="1 9">Cell inner membrane</location>
        <topology evidence="1 9">Multi-pass membrane protein</topology>
    </subcellularLocation>
</comment>
<evidence type="ECO:0000256" key="6">
    <source>
        <dbReference type="ARBA" id="ARBA00022989"/>
    </source>
</evidence>
<feature type="transmembrane region" description="Helical" evidence="9">
    <location>
        <begin position="144"/>
        <end position="165"/>
    </location>
</feature>
<evidence type="ECO:0000256" key="7">
    <source>
        <dbReference type="ARBA" id="ARBA00023136"/>
    </source>
</evidence>
<dbReference type="Proteomes" id="UP000241229">
    <property type="component" value="Unassembled WGS sequence"/>
</dbReference>
<comment type="caution">
    <text evidence="11">The sequence shown here is derived from an EMBL/GenBank/DDBJ whole genome shotgun (WGS) entry which is preliminary data.</text>
</comment>
<evidence type="ECO:0000259" key="10">
    <source>
        <dbReference type="Pfam" id="PF04290"/>
    </source>
</evidence>
<dbReference type="InterPro" id="IPR007387">
    <property type="entry name" value="TRAP_DctQ"/>
</dbReference>
<reference evidence="11 12" key="1">
    <citation type="submission" date="2018-03" db="EMBL/GenBank/DDBJ databases">
        <title>The draft genome of Mesorhizobium sp. 6GN-30.</title>
        <authorList>
            <person name="Liu L."/>
            <person name="Li L."/>
            <person name="Wang T."/>
            <person name="Zhang X."/>
            <person name="Liang L."/>
        </authorList>
    </citation>
    <scope>NUCLEOTIDE SEQUENCE [LARGE SCALE GENOMIC DNA]</scope>
    <source>
        <strain evidence="11 12">6GN30</strain>
    </source>
</reference>
<keyword evidence="7 9" id="KW-0472">Membrane</keyword>
<comment type="function">
    <text evidence="9">Part of the tripartite ATP-independent periplasmic (TRAP) transport system.</text>
</comment>
<evidence type="ECO:0000256" key="3">
    <source>
        <dbReference type="ARBA" id="ARBA00022475"/>
    </source>
</evidence>
<accession>A0A2P7SLH6</accession>
<keyword evidence="3" id="KW-1003">Cell membrane</keyword>
<evidence type="ECO:0000256" key="5">
    <source>
        <dbReference type="ARBA" id="ARBA00022692"/>
    </source>
</evidence>
<evidence type="ECO:0000256" key="4">
    <source>
        <dbReference type="ARBA" id="ARBA00022519"/>
    </source>
</evidence>
<feature type="transmembrane region" description="Helical" evidence="9">
    <location>
        <begin position="62"/>
        <end position="80"/>
    </location>
</feature>
<evidence type="ECO:0000256" key="2">
    <source>
        <dbReference type="ARBA" id="ARBA00022448"/>
    </source>
</evidence>
<dbReference type="InterPro" id="IPR055348">
    <property type="entry name" value="DctQ"/>
</dbReference>
<feature type="transmembrane region" description="Helical" evidence="9">
    <location>
        <begin position="20"/>
        <end position="42"/>
    </location>
</feature>
<dbReference type="GO" id="GO:0022857">
    <property type="term" value="F:transmembrane transporter activity"/>
    <property type="evidence" value="ECO:0007669"/>
    <property type="project" value="UniProtKB-UniRule"/>
</dbReference>
<evidence type="ECO:0000256" key="8">
    <source>
        <dbReference type="ARBA" id="ARBA00038436"/>
    </source>
</evidence>
<feature type="domain" description="Tripartite ATP-independent periplasmic transporters DctQ component" evidence="10">
    <location>
        <begin position="39"/>
        <end position="168"/>
    </location>
</feature>
<evidence type="ECO:0000256" key="1">
    <source>
        <dbReference type="ARBA" id="ARBA00004429"/>
    </source>
</evidence>
<dbReference type="Pfam" id="PF04290">
    <property type="entry name" value="DctQ"/>
    <property type="match status" value="1"/>
</dbReference>
<comment type="similarity">
    <text evidence="8 9">Belongs to the TRAP transporter small permease family.</text>
</comment>
<dbReference type="AlphaFoldDB" id="A0A2P7SLH6"/>
<keyword evidence="5 9" id="KW-0812">Transmembrane</keyword>
<dbReference type="PANTHER" id="PTHR35011">
    <property type="entry name" value="2,3-DIKETO-L-GULONATE TRAP TRANSPORTER SMALL PERMEASE PROTEIN YIAM"/>
    <property type="match status" value="1"/>
</dbReference>
<sequence length="182" mass="19476">MRPAVREARRTDHREAWQVARAAGGALHTVLGIALLFVVAVNVFNATGRYLFGMSMTGADELMVYTVVWMVMAGAVLALARREHISVNLLPSYATGRWRHLLNAIHDAAALFACAYATYASYLFLVRIARLGTTSMGLGIPMTVPHAALVAGFAGLAIVAGVLLVRDLDALARNGPEGERAS</sequence>
<keyword evidence="4 9" id="KW-0997">Cell inner membrane</keyword>
<feature type="transmembrane region" description="Helical" evidence="9">
    <location>
        <begin position="101"/>
        <end position="124"/>
    </location>
</feature>
<protein>
    <recommendedName>
        <fullName evidence="9">TRAP transporter small permease protein</fullName>
    </recommendedName>
</protein>
<dbReference type="EMBL" id="PXYK01000005">
    <property type="protein sequence ID" value="PSJ63297.1"/>
    <property type="molecule type" value="Genomic_DNA"/>
</dbReference>
<dbReference type="GO" id="GO:0015740">
    <property type="term" value="P:C4-dicarboxylate transport"/>
    <property type="evidence" value="ECO:0007669"/>
    <property type="project" value="TreeGrafter"/>
</dbReference>
<evidence type="ECO:0000256" key="9">
    <source>
        <dbReference type="RuleBase" id="RU369079"/>
    </source>
</evidence>